<dbReference type="InterPro" id="IPR005467">
    <property type="entry name" value="His_kinase_dom"/>
</dbReference>
<keyword evidence="7 8" id="KW-0472">Membrane</keyword>
<evidence type="ECO:0000256" key="1">
    <source>
        <dbReference type="ARBA" id="ARBA00000085"/>
    </source>
</evidence>
<evidence type="ECO:0000256" key="6">
    <source>
        <dbReference type="ARBA" id="ARBA00023012"/>
    </source>
</evidence>
<dbReference type="Gene3D" id="1.10.287.130">
    <property type="match status" value="1"/>
</dbReference>
<keyword evidence="6" id="KW-0902">Two-component regulatory system</keyword>
<evidence type="ECO:0000259" key="9">
    <source>
        <dbReference type="PROSITE" id="PS50109"/>
    </source>
</evidence>
<dbReference type="PROSITE" id="PS50109">
    <property type="entry name" value="HIS_KIN"/>
    <property type="match status" value="1"/>
</dbReference>
<keyword evidence="11" id="KW-1185">Reference proteome</keyword>
<dbReference type="GO" id="GO:0016036">
    <property type="term" value="P:cellular response to phosphate starvation"/>
    <property type="evidence" value="ECO:0007669"/>
    <property type="project" value="TreeGrafter"/>
</dbReference>
<dbReference type="SUPFAM" id="SSF47384">
    <property type="entry name" value="Homodimeric domain of signal transducing histidine kinase"/>
    <property type="match status" value="1"/>
</dbReference>
<organism evidence="10 11">
    <name type="scientific">Rhodohalobacter barkolensis</name>
    <dbReference type="NCBI Taxonomy" id="2053187"/>
    <lineage>
        <taxon>Bacteria</taxon>
        <taxon>Pseudomonadati</taxon>
        <taxon>Balneolota</taxon>
        <taxon>Balneolia</taxon>
        <taxon>Balneolales</taxon>
        <taxon>Balneolaceae</taxon>
        <taxon>Rhodohalobacter</taxon>
    </lineage>
</organism>
<dbReference type="FunFam" id="3.30.565.10:FF:000006">
    <property type="entry name" value="Sensor histidine kinase WalK"/>
    <property type="match status" value="1"/>
</dbReference>
<accession>A0A2N0VEZ3</accession>
<dbReference type="GO" id="GO:0005886">
    <property type="term" value="C:plasma membrane"/>
    <property type="evidence" value="ECO:0007669"/>
    <property type="project" value="TreeGrafter"/>
</dbReference>
<keyword evidence="8" id="KW-0812">Transmembrane</keyword>
<dbReference type="InterPro" id="IPR036890">
    <property type="entry name" value="HATPase_C_sf"/>
</dbReference>
<dbReference type="SMART" id="SM00388">
    <property type="entry name" value="HisKA"/>
    <property type="match status" value="1"/>
</dbReference>
<evidence type="ECO:0000256" key="5">
    <source>
        <dbReference type="ARBA" id="ARBA00022777"/>
    </source>
</evidence>
<dbReference type="OrthoDB" id="9813151at2"/>
<keyword evidence="4" id="KW-0808">Transferase</keyword>
<dbReference type="FunFam" id="1.10.287.130:FF:000001">
    <property type="entry name" value="Two-component sensor histidine kinase"/>
    <property type="match status" value="1"/>
</dbReference>
<dbReference type="EMBL" id="PISP01000006">
    <property type="protein sequence ID" value="PKD42764.1"/>
    <property type="molecule type" value="Genomic_DNA"/>
</dbReference>
<dbReference type="AlphaFoldDB" id="A0A2N0VEZ3"/>
<dbReference type="EC" id="2.7.13.3" evidence="2"/>
<comment type="caution">
    <text evidence="10">The sequence shown here is derived from an EMBL/GenBank/DDBJ whole genome shotgun (WGS) entry which is preliminary data.</text>
</comment>
<dbReference type="Pfam" id="PF02518">
    <property type="entry name" value="HATPase_c"/>
    <property type="match status" value="1"/>
</dbReference>
<dbReference type="Proteomes" id="UP000233398">
    <property type="component" value="Unassembled WGS sequence"/>
</dbReference>
<dbReference type="InterPro" id="IPR003594">
    <property type="entry name" value="HATPase_dom"/>
</dbReference>
<evidence type="ECO:0000313" key="11">
    <source>
        <dbReference type="Proteomes" id="UP000233398"/>
    </source>
</evidence>
<sequence length="319" mass="36772">MNSFETLLLFVLLFGVVFTIIYSISAYLHNSRLNQLTRIVKNISQKQFEEYDDITIQQEDELDALLKQTIRASKMVEKELERLNKIENYRKEFIGDISHELKTPIFAIQGFIETLLNGAVHDDEVNEVFLHKAMKNVNRLTYLTKDLMEISRLETGELKSNMQEMFLRDVVLDVVENLQYKADKEKIELIVHDFDKNIQIRADRNQIKQVLINLIENGIKYNKVNGRVEIGLNSLKGDKIELFVKDTGIGIDPNDIARVTERFYRVDKSRSREKGGTGLGLSIVKHIIEAHGEKLSIESKPDEGSTFRFTLTKVSHVSV</sequence>
<feature type="domain" description="Histidine kinase" evidence="9">
    <location>
        <begin position="96"/>
        <end position="315"/>
    </location>
</feature>
<dbReference type="SMART" id="SM00387">
    <property type="entry name" value="HATPase_c"/>
    <property type="match status" value="1"/>
</dbReference>
<evidence type="ECO:0000256" key="7">
    <source>
        <dbReference type="ARBA" id="ARBA00023136"/>
    </source>
</evidence>
<dbReference type="Gene3D" id="3.30.565.10">
    <property type="entry name" value="Histidine kinase-like ATPase, C-terminal domain"/>
    <property type="match status" value="1"/>
</dbReference>
<evidence type="ECO:0000256" key="3">
    <source>
        <dbReference type="ARBA" id="ARBA00022553"/>
    </source>
</evidence>
<keyword evidence="5" id="KW-0418">Kinase</keyword>
<dbReference type="InterPro" id="IPR003661">
    <property type="entry name" value="HisK_dim/P_dom"/>
</dbReference>
<dbReference type="InterPro" id="IPR036097">
    <property type="entry name" value="HisK_dim/P_sf"/>
</dbReference>
<reference evidence="10 11" key="1">
    <citation type="submission" date="2017-11" db="EMBL/GenBank/DDBJ databases">
        <title>Rhodohalobacter 15182 sp. nov., isolated from a salt lake.</title>
        <authorList>
            <person name="Han S."/>
        </authorList>
    </citation>
    <scope>NUCLEOTIDE SEQUENCE [LARGE SCALE GENOMIC DNA]</scope>
    <source>
        <strain evidence="10 11">15182</strain>
    </source>
</reference>
<dbReference type="CDD" id="cd00082">
    <property type="entry name" value="HisKA"/>
    <property type="match status" value="1"/>
</dbReference>
<evidence type="ECO:0000256" key="4">
    <source>
        <dbReference type="ARBA" id="ARBA00022679"/>
    </source>
</evidence>
<feature type="transmembrane region" description="Helical" evidence="8">
    <location>
        <begin position="6"/>
        <end position="28"/>
    </location>
</feature>
<protein>
    <recommendedName>
        <fullName evidence="2">histidine kinase</fullName>
        <ecNumber evidence="2">2.7.13.3</ecNumber>
    </recommendedName>
</protein>
<evidence type="ECO:0000313" key="10">
    <source>
        <dbReference type="EMBL" id="PKD42764.1"/>
    </source>
</evidence>
<keyword evidence="3" id="KW-0597">Phosphoprotein</keyword>
<dbReference type="PANTHER" id="PTHR45453:SF1">
    <property type="entry name" value="PHOSPHATE REGULON SENSOR PROTEIN PHOR"/>
    <property type="match status" value="1"/>
</dbReference>
<evidence type="ECO:0000256" key="2">
    <source>
        <dbReference type="ARBA" id="ARBA00012438"/>
    </source>
</evidence>
<dbReference type="GO" id="GO:0004721">
    <property type="term" value="F:phosphoprotein phosphatase activity"/>
    <property type="evidence" value="ECO:0007669"/>
    <property type="project" value="TreeGrafter"/>
</dbReference>
<dbReference type="InterPro" id="IPR050351">
    <property type="entry name" value="BphY/WalK/GraS-like"/>
</dbReference>
<dbReference type="PRINTS" id="PR00344">
    <property type="entry name" value="BCTRLSENSOR"/>
</dbReference>
<gene>
    <name evidence="10" type="ORF">CWD77_14885</name>
</gene>
<keyword evidence="8" id="KW-1133">Transmembrane helix</keyword>
<evidence type="ECO:0000256" key="8">
    <source>
        <dbReference type="SAM" id="Phobius"/>
    </source>
</evidence>
<dbReference type="InterPro" id="IPR004358">
    <property type="entry name" value="Sig_transdc_His_kin-like_C"/>
</dbReference>
<name>A0A2N0VEZ3_9BACT</name>
<dbReference type="SUPFAM" id="SSF55874">
    <property type="entry name" value="ATPase domain of HSP90 chaperone/DNA topoisomerase II/histidine kinase"/>
    <property type="match status" value="1"/>
</dbReference>
<dbReference type="GO" id="GO:0000155">
    <property type="term" value="F:phosphorelay sensor kinase activity"/>
    <property type="evidence" value="ECO:0007669"/>
    <property type="project" value="InterPro"/>
</dbReference>
<comment type="catalytic activity">
    <reaction evidence="1">
        <text>ATP + protein L-histidine = ADP + protein N-phospho-L-histidine.</text>
        <dbReference type="EC" id="2.7.13.3"/>
    </reaction>
</comment>
<dbReference type="PANTHER" id="PTHR45453">
    <property type="entry name" value="PHOSPHATE REGULON SENSOR PROTEIN PHOR"/>
    <property type="match status" value="1"/>
</dbReference>
<proteinExistence type="predicted"/>
<dbReference type="Pfam" id="PF00512">
    <property type="entry name" value="HisKA"/>
    <property type="match status" value="1"/>
</dbReference>